<sequence>MPHPNRPSSPLEAALLRRHWLALAAGASLSACGGGGTTDEGAAPTSHPLGVATGGTGRVRSFLSAAVTATTPLVVGGITLDTRNAVLTDGDDAPLREQQLAPGMTARVLAGSIVGGTAPAVAITVDTQVTGPASWLDSRTLLVFGQRVSVGSSTVRGPGAAGAPPDVQVWGQLDPVAGRILATRLSARAANTAPMLRGLLTAVDRSAGWLQIGPLVARATNPSAIPAGLAEGAVARLTLGAPLPDGSWELIEARDDALRPPDGVQAELEGHVTQFSNARQFSLDGVPVDASRAQIEGLAQLQLGAAVEVHGSMRQGVLVATEVSAQAAEPLELAGSISALDAGSQTFLLHGWQLRWDATTRFSNGNSAGLRVGRQVAVRARWKPGSAALLATQISLG</sequence>
<dbReference type="PROSITE" id="PS51318">
    <property type="entry name" value="TAT"/>
    <property type="match status" value="1"/>
</dbReference>
<protein>
    <recommendedName>
        <fullName evidence="1">DUF5666 domain-containing protein</fullName>
    </recommendedName>
</protein>
<organism evidence="2 3">
    <name type="scientific">Roseateles puraquae</name>
    <dbReference type="NCBI Taxonomy" id="431059"/>
    <lineage>
        <taxon>Bacteria</taxon>
        <taxon>Pseudomonadati</taxon>
        <taxon>Pseudomonadota</taxon>
        <taxon>Betaproteobacteria</taxon>
        <taxon>Burkholderiales</taxon>
        <taxon>Sphaerotilaceae</taxon>
        <taxon>Roseateles</taxon>
    </lineage>
</organism>
<dbReference type="OrthoDB" id="8906854at2"/>
<proteinExistence type="predicted"/>
<dbReference type="InterPro" id="IPR006311">
    <property type="entry name" value="TAT_signal"/>
</dbReference>
<comment type="caution">
    <text evidence="2">The sequence shown here is derived from an EMBL/GenBank/DDBJ whole genome shotgun (WGS) entry which is preliminary data.</text>
</comment>
<dbReference type="PROSITE" id="PS51257">
    <property type="entry name" value="PROKAR_LIPOPROTEIN"/>
    <property type="match status" value="1"/>
</dbReference>
<dbReference type="Proteomes" id="UP000197446">
    <property type="component" value="Unassembled WGS sequence"/>
</dbReference>
<accession>A0A254NBP5</accession>
<evidence type="ECO:0000313" key="2">
    <source>
        <dbReference type="EMBL" id="OWR05391.1"/>
    </source>
</evidence>
<evidence type="ECO:0000313" key="3">
    <source>
        <dbReference type="Proteomes" id="UP000197446"/>
    </source>
</evidence>
<dbReference type="EMBL" id="NISI01000001">
    <property type="protein sequence ID" value="OWR05391.1"/>
    <property type="molecule type" value="Genomic_DNA"/>
</dbReference>
<dbReference type="RefSeq" id="WP_088481599.1">
    <property type="nucleotide sequence ID" value="NZ_NISI01000001.1"/>
</dbReference>
<name>A0A254NBP5_9BURK</name>
<reference evidence="2 3" key="1">
    <citation type="journal article" date="2007" name="Int. J. Syst. Evol. Microbiol.">
        <title>Description of Pelomonas aquatica sp. nov. and Pelomonas puraquae sp. nov., isolated from industrial and haemodialysis water.</title>
        <authorList>
            <person name="Gomila M."/>
            <person name="Bowien B."/>
            <person name="Falsen E."/>
            <person name="Moore E.R."/>
            <person name="Lalucat J."/>
        </authorList>
    </citation>
    <scope>NUCLEOTIDE SEQUENCE [LARGE SCALE GENOMIC DNA]</scope>
    <source>
        <strain evidence="2 3">CCUG 52769</strain>
    </source>
</reference>
<dbReference type="AlphaFoldDB" id="A0A254NBP5"/>
<gene>
    <name evidence="2" type="ORF">CDO81_02695</name>
</gene>
<dbReference type="Pfam" id="PF18914">
    <property type="entry name" value="DUF5666"/>
    <property type="match status" value="2"/>
</dbReference>
<keyword evidence="3" id="KW-1185">Reference proteome</keyword>
<evidence type="ECO:0000259" key="1">
    <source>
        <dbReference type="Pfam" id="PF18914"/>
    </source>
</evidence>
<feature type="domain" description="DUF5666" evidence="1">
    <location>
        <begin position="269"/>
        <end position="323"/>
    </location>
</feature>
<dbReference type="InterPro" id="IPR043724">
    <property type="entry name" value="DUF5666"/>
</dbReference>
<feature type="domain" description="DUF5666" evidence="1">
    <location>
        <begin position="335"/>
        <end position="394"/>
    </location>
</feature>